<dbReference type="PROSITE" id="PS50219">
    <property type="entry name" value="CNH"/>
    <property type="match status" value="1"/>
</dbReference>
<keyword evidence="4" id="KW-0653">Protein transport</keyword>
<proteinExistence type="predicted"/>
<comment type="subcellular location">
    <subcellularLocation>
        <location evidence="1">Cytoplasm</location>
    </subcellularLocation>
</comment>
<sequence>MEPSANSTTQALATPSTSAPTSTDNDTAGPYTIRTLITSVPLGTNSDDSPAYITSCDTWNGNLYIGTSAGQVLHYVSIPPEADDSSGQPPFIFATKLDPPFDSEQESPDRGVKRILVLPHAQKACILCNGTLTFYTLPELSPAFGGRIKQGNCLWIGGIDEVEQNYGGNAAYGTVIVVALRSKLRLIRISDEARKIRDIELGGVRTVARREDLACVADGKAYSLLDVVNQRKNELFSISSLSEADLPEPVLASAKTREASRSVSASTSPVRAGRAHERNFSLDAAPKANDRLQPGNTSPWPSRKSSKLGESPAQPSSREASPAKTGSENVSARSSVDVPREPAPVSTSTSLSHAKPLPPNIVSPSVNEFLLTTGTRLDEPGVGIFVNLDGDVVRGTIEFSSYPTSLVIDGANSTSNLPEEGVSGETYVLAMVRRSKEAGDSEGSRLWDAAVEVQRCDMDLSETQADKQWLVLPSRGAEEGDVHDVQTGVGLKRATSSMQLTVPEILTSLRSRRLPLSMQAAEESKTDQKRNEEEDKFIVRLANVEANILLFHGDQLSWVLRSALITNLERQLESAVSKGSTSELRIDVSIVQRVINAIRGQDAMNELDFLTLTYIRQKASILLFGNLVLQTVGGTIAYEHDKRRAEEALMAGEIDPRVLLLLVPPLAEDIDEGSNGIWVSQGLRDTTALVRSSFEAQRLTRDTEGPYGDNLLQLTKRYLLSWRKKKGFGSVADEASVFQSVDAALLHVLLLLDQSSPRGLALPGSVRAELNEVVDKGVECFDRAKVLFEKFGRLYMLSRLYQSRKQTALVLETWRRILVGGEDKGGELIDGEADVRKYLTKLRDGTLVREYGAWLASRNPRLGVQVFADEHAKVKFSPHEAVAILKDKAPGAVKDYLEHLVFGKNQNQYVNDLLTFYLDTVLNELDKADGVATDLLKGSYESYRALRAPKPTYRHFITDNALQAEWWDNRLRLLKLLSGSHAIGSAGYDVDALGERLEPYAEVLVPEMIILFSRRGKHGEALRLLTQGLGDWDTAIRYCLLGGKGLFHSSPLGGSHGDAAVTHAEQSALFTILLYEFLRIPDLSDRIERTSELLSRFGAWFEISNVLAQIPDCWAVELVEGFLVQALRRLVQERRESGVVKGLSGVQNLRVVVGWGEKMGEVRPIVVTTEDEAGPG</sequence>
<organism evidence="7 8">
    <name type="scientific">Meristemomyces frigidus</name>
    <dbReference type="NCBI Taxonomy" id="1508187"/>
    <lineage>
        <taxon>Eukaryota</taxon>
        <taxon>Fungi</taxon>
        <taxon>Dikarya</taxon>
        <taxon>Ascomycota</taxon>
        <taxon>Pezizomycotina</taxon>
        <taxon>Dothideomycetes</taxon>
        <taxon>Dothideomycetidae</taxon>
        <taxon>Mycosphaerellales</taxon>
        <taxon>Teratosphaeriaceae</taxon>
        <taxon>Meristemomyces</taxon>
    </lineage>
</organism>
<evidence type="ECO:0000256" key="5">
    <source>
        <dbReference type="SAM" id="MobiDB-lite"/>
    </source>
</evidence>
<evidence type="ECO:0000256" key="4">
    <source>
        <dbReference type="ARBA" id="ARBA00022927"/>
    </source>
</evidence>
<evidence type="ECO:0000256" key="2">
    <source>
        <dbReference type="ARBA" id="ARBA00022448"/>
    </source>
</evidence>
<feature type="compositionally biased region" description="Polar residues" evidence="5">
    <location>
        <begin position="313"/>
        <end position="334"/>
    </location>
</feature>
<dbReference type="AlphaFoldDB" id="A0AAN7YFN5"/>
<comment type="caution">
    <text evidence="7">The sequence shown here is derived from an EMBL/GenBank/DDBJ whole genome shotgun (WGS) entry which is preliminary data.</text>
</comment>
<feature type="compositionally biased region" description="Low complexity" evidence="5">
    <location>
        <begin position="7"/>
        <end position="28"/>
    </location>
</feature>
<evidence type="ECO:0000256" key="3">
    <source>
        <dbReference type="ARBA" id="ARBA00022490"/>
    </source>
</evidence>
<feature type="domain" description="CNH" evidence="6">
    <location>
        <begin position="50"/>
        <end position="466"/>
    </location>
</feature>
<evidence type="ECO:0000313" key="8">
    <source>
        <dbReference type="Proteomes" id="UP001310890"/>
    </source>
</evidence>
<dbReference type="Proteomes" id="UP001310890">
    <property type="component" value="Unassembled WGS sequence"/>
</dbReference>
<dbReference type="PANTHER" id="PTHR12894:SF27">
    <property type="entry name" value="TRANSFORMING GROWTH FACTOR-BETA RECEPTOR-ASSOCIATED PROTEIN 1"/>
    <property type="match status" value="1"/>
</dbReference>
<dbReference type="GO" id="GO:0016020">
    <property type="term" value="C:membrane"/>
    <property type="evidence" value="ECO:0007669"/>
    <property type="project" value="TreeGrafter"/>
</dbReference>
<gene>
    <name evidence="7" type="ORF">LTR62_004922</name>
</gene>
<name>A0AAN7YFN5_9PEZI</name>
<dbReference type="GO" id="GO:0005737">
    <property type="term" value="C:cytoplasm"/>
    <property type="evidence" value="ECO:0007669"/>
    <property type="project" value="UniProtKB-SubCell"/>
</dbReference>
<dbReference type="EMBL" id="JAVRRL010000039">
    <property type="protein sequence ID" value="KAK5111470.1"/>
    <property type="molecule type" value="Genomic_DNA"/>
</dbReference>
<dbReference type="GO" id="GO:0006914">
    <property type="term" value="P:autophagy"/>
    <property type="evidence" value="ECO:0007669"/>
    <property type="project" value="TreeGrafter"/>
</dbReference>
<keyword evidence="2" id="KW-0813">Transport</keyword>
<dbReference type="PANTHER" id="PTHR12894">
    <property type="entry name" value="CNH DOMAIN CONTAINING"/>
    <property type="match status" value="1"/>
</dbReference>
<keyword evidence="3" id="KW-0963">Cytoplasm</keyword>
<feature type="region of interest" description="Disordered" evidence="5">
    <location>
        <begin position="253"/>
        <end position="359"/>
    </location>
</feature>
<feature type="region of interest" description="Disordered" evidence="5">
    <location>
        <begin position="1"/>
        <end position="30"/>
    </location>
</feature>
<accession>A0AAN7YFN5</accession>
<dbReference type="GO" id="GO:0034058">
    <property type="term" value="P:endosomal vesicle fusion"/>
    <property type="evidence" value="ECO:0007669"/>
    <property type="project" value="TreeGrafter"/>
</dbReference>
<reference evidence="7" key="1">
    <citation type="submission" date="2023-08" db="EMBL/GenBank/DDBJ databases">
        <title>Black Yeasts Isolated from many extreme environments.</title>
        <authorList>
            <person name="Coleine C."/>
            <person name="Stajich J.E."/>
            <person name="Selbmann L."/>
        </authorList>
    </citation>
    <scope>NUCLEOTIDE SEQUENCE</scope>
    <source>
        <strain evidence="7">CCFEE 5401</strain>
    </source>
</reference>
<evidence type="ECO:0000256" key="1">
    <source>
        <dbReference type="ARBA" id="ARBA00004496"/>
    </source>
</evidence>
<dbReference type="InterPro" id="IPR032914">
    <property type="entry name" value="Vam6/VPS39/TRAP1"/>
</dbReference>
<evidence type="ECO:0000259" key="6">
    <source>
        <dbReference type="PROSITE" id="PS50219"/>
    </source>
</evidence>
<dbReference type="InterPro" id="IPR001180">
    <property type="entry name" value="CNH_dom"/>
</dbReference>
<dbReference type="GO" id="GO:0015031">
    <property type="term" value="P:protein transport"/>
    <property type="evidence" value="ECO:0007669"/>
    <property type="project" value="UniProtKB-KW"/>
</dbReference>
<evidence type="ECO:0000313" key="7">
    <source>
        <dbReference type="EMBL" id="KAK5111470.1"/>
    </source>
</evidence>
<protein>
    <recommendedName>
        <fullName evidence="6">CNH domain-containing protein</fullName>
    </recommendedName>
</protein>